<accession>B0TV45</accession>
<dbReference type="HOGENOM" id="CLU_137758_0_0_6"/>
<proteinExistence type="predicted"/>
<dbReference type="GO" id="GO:0004540">
    <property type="term" value="F:RNA nuclease activity"/>
    <property type="evidence" value="ECO:0007669"/>
    <property type="project" value="InterPro"/>
</dbReference>
<dbReference type="RefSeq" id="WP_012278830.1">
    <property type="nucleotide sequence ID" value="NC_010334.1"/>
</dbReference>
<gene>
    <name evidence="1" type="ordered locus">Shal_3772</name>
</gene>
<protein>
    <recommendedName>
        <fullName evidence="3">Toxin YhaV</fullName>
    </recommendedName>
</protein>
<name>B0TV45_SHEHH</name>
<organism evidence="1 2">
    <name type="scientific">Shewanella halifaxensis (strain HAW-EB4)</name>
    <dbReference type="NCBI Taxonomy" id="458817"/>
    <lineage>
        <taxon>Bacteria</taxon>
        <taxon>Pseudomonadati</taxon>
        <taxon>Pseudomonadota</taxon>
        <taxon>Gammaproteobacteria</taxon>
        <taxon>Alteromonadales</taxon>
        <taxon>Shewanellaceae</taxon>
        <taxon>Shewanella</taxon>
    </lineage>
</organism>
<keyword evidence="2" id="KW-1185">Reference proteome</keyword>
<dbReference type="Proteomes" id="UP000001317">
    <property type="component" value="Chromosome"/>
</dbReference>
<dbReference type="Pfam" id="PF11663">
    <property type="entry name" value="Toxin_YhaV"/>
    <property type="match status" value="1"/>
</dbReference>
<dbReference type="STRING" id="458817.Shal_3772"/>
<sequence>MDVQVVNGFELHSLEIFQEYLDSLISEVEAISKTSEALYEHPSYKLLDCVASAIYEYVPKDPQSRDFNLGTTLDKSKSRKFTSWKRVKKHMPARYRLFFRFNTQQPKTIVYAWLNNEQTLRKEGAKTDVYAVFTKMLKNGTIPDSWAELIAESKALKDTA</sequence>
<reference evidence="1" key="1">
    <citation type="submission" date="2008-01" db="EMBL/GenBank/DDBJ databases">
        <title>Complete sequence of Shewanella halifaxensis HAW-EB4.</title>
        <authorList>
            <consortium name="US DOE Joint Genome Institute"/>
            <person name="Copeland A."/>
            <person name="Lucas S."/>
            <person name="Lapidus A."/>
            <person name="Glavina del Rio T."/>
            <person name="Dalin E."/>
            <person name="Tice H."/>
            <person name="Bruce D."/>
            <person name="Goodwin L."/>
            <person name="Pitluck S."/>
            <person name="Sims D."/>
            <person name="Brettin T."/>
            <person name="Detter J.C."/>
            <person name="Han C."/>
            <person name="Kuske C.R."/>
            <person name="Schmutz J."/>
            <person name="Larimer F."/>
            <person name="Land M."/>
            <person name="Hauser L."/>
            <person name="Kyrpides N."/>
            <person name="Kim E."/>
            <person name="Zhao J.-S."/>
            <person name="Richardson P."/>
        </authorList>
    </citation>
    <scope>NUCLEOTIDE SEQUENCE [LARGE SCALE GENOMIC DNA]</scope>
    <source>
        <strain evidence="1">HAW-EB4</strain>
    </source>
</reference>
<dbReference type="GO" id="GO:0110001">
    <property type="term" value="C:toxin-antitoxin complex"/>
    <property type="evidence" value="ECO:0007669"/>
    <property type="project" value="InterPro"/>
</dbReference>
<dbReference type="OrthoDB" id="515905at2"/>
<dbReference type="eggNOG" id="ENOG50312SK">
    <property type="taxonomic scope" value="Bacteria"/>
</dbReference>
<dbReference type="AlphaFoldDB" id="B0TV45"/>
<dbReference type="EMBL" id="CP000931">
    <property type="protein sequence ID" value="ABZ78312.1"/>
    <property type="molecule type" value="Genomic_DNA"/>
</dbReference>
<evidence type="ECO:0000313" key="1">
    <source>
        <dbReference type="EMBL" id="ABZ78312.1"/>
    </source>
</evidence>
<evidence type="ECO:0000313" key="2">
    <source>
        <dbReference type="Proteomes" id="UP000001317"/>
    </source>
</evidence>
<dbReference type="KEGG" id="shl:Shal_3772"/>
<dbReference type="InterPro" id="IPR021679">
    <property type="entry name" value="Toxin_endonuclease_YhaV"/>
</dbReference>
<evidence type="ECO:0008006" key="3">
    <source>
        <dbReference type="Google" id="ProtNLM"/>
    </source>
</evidence>